<dbReference type="AlphaFoldDB" id="A0A7G6DYW3"/>
<feature type="domain" description="3-hydroxyacyl-CoA dehydrogenase NAD binding" evidence="10">
    <location>
        <begin position="8"/>
        <end position="205"/>
    </location>
</feature>
<dbReference type="Pfam" id="PF00725">
    <property type="entry name" value="3HCDH"/>
    <property type="match status" value="1"/>
</dbReference>
<gene>
    <name evidence="11" type="ORF">BR63_00970</name>
</gene>
<evidence type="ECO:0000256" key="6">
    <source>
        <dbReference type="ARBA" id="ARBA00023027"/>
    </source>
</evidence>
<dbReference type="Gene3D" id="3.40.50.720">
    <property type="entry name" value="NAD(P)-binding Rossmann-like Domain"/>
    <property type="match status" value="1"/>
</dbReference>
<dbReference type="KEGG" id="tfr:BR63_00970"/>
<reference evidence="11 12" key="1">
    <citation type="journal article" date="2019" name="Front. Microbiol.">
        <title>Thermoanaerosceptrum fracticalcis gen. nov. sp. nov., a Novel Fumarate-Fermenting Microorganism From a Deep Fractured Carbonate Aquifer of the US Great Basin.</title>
        <authorList>
            <person name="Hamilton-Brehm S.D."/>
            <person name="Stewart L.E."/>
            <person name="Zavarin M."/>
            <person name="Caldwell M."/>
            <person name="Lawson P.A."/>
            <person name="Onstott T.C."/>
            <person name="Grzymski J."/>
            <person name="Neveux I."/>
            <person name="Lollar B.S."/>
            <person name="Russell C.E."/>
            <person name="Moser D.P."/>
        </authorList>
    </citation>
    <scope>NUCLEOTIDE SEQUENCE [LARGE SCALE GENOMIC DNA]</scope>
    <source>
        <strain evidence="11 12">DRI-13</strain>
    </source>
</reference>
<evidence type="ECO:0000256" key="7">
    <source>
        <dbReference type="ARBA" id="ARBA00023098"/>
    </source>
</evidence>
<dbReference type="InterPro" id="IPR036291">
    <property type="entry name" value="NAD(P)-bd_dom_sf"/>
</dbReference>
<evidence type="ECO:0000256" key="1">
    <source>
        <dbReference type="ARBA" id="ARBA00005005"/>
    </source>
</evidence>
<dbReference type="GO" id="GO:0003857">
    <property type="term" value="F:(3S)-3-hydroxyacyl-CoA dehydrogenase (NAD+) activity"/>
    <property type="evidence" value="ECO:0007669"/>
    <property type="project" value="UniProtKB-EC"/>
</dbReference>
<keyword evidence="7" id="KW-0443">Lipid metabolism</keyword>
<keyword evidence="6" id="KW-0520">NAD</keyword>
<dbReference type="Proteomes" id="UP000515847">
    <property type="component" value="Chromosome"/>
</dbReference>
<keyword evidence="5" id="KW-0560">Oxidoreductase</keyword>
<dbReference type="GO" id="GO:0006635">
    <property type="term" value="P:fatty acid beta-oxidation"/>
    <property type="evidence" value="ECO:0007669"/>
    <property type="project" value="UniProtKB-UniPathway"/>
</dbReference>
<evidence type="ECO:0000256" key="4">
    <source>
        <dbReference type="ARBA" id="ARBA00022963"/>
    </source>
</evidence>
<evidence type="ECO:0000256" key="5">
    <source>
        <dbReference type="ARBA" id="ARBA00023002"/>
    </source>
</evidence>
<keyword evidence="12" id="KW-1185">Reference proteome</keyword>
<keyword evidence="3" id="KW-0276">Fatty acid metabolism</keyword>
<evidence type="ECO:0000256" key="3">
    <source>
        <dbReference type="ARBA" id="ARBA00022832"/>
    </source>
</evidence>
<dbReference type="GO" id="GO:0070403">
    <property type="term" value="F:NAD+ binding"/>
    <property type="evidence" value="ECO:0007669"/>
    <property type="project" value="InterPro"/>
</dbReference>
<accession>A0A7G6DYW3</accession>
<comment type="pathway">
    <text evidence="1">Lipid metabolism; fatty acid beta-oxidation.</text>
</comment>
<dbReference type="SUPFAM" id="SSF48179">
    <property type="entry name" value="6-phosphogluconate dehydrogenase C-terminal domain-like"/>
    <property type="match status" value="2"/>
</dbReference>
<proteinExistence type="inferred from homology"/>
<dbReference type="UniPathway" id="UPA00659"/>
<dbReference type="Pfam" id="PF00378">
    <property type="entry name" value="ECH_1"/>
    <property type="match status" value="1"/>
</dbReference>
<dbReference type="InterPro" id="IPR008927">
    <property type="entry name" value="6-PGluconate_DH-like_C_sf"/>
</dbReference>
<feature type="domain" description="3-hydroxyacyl-CoA dehydrogenase C-terminal" evidence="9">
    <location>
        <begin position="208"/>
        <end position="307"/>
    </location>
</feature>
<evidence type="ECO:0000259" key="9">
    <source>
        <dbReference type="Pfam" id="PF00725"/>
    </source>
</evidence>
<dbReference type="PANTHER" id="PTHR48075:SF7">
    <property type="entry name" value="3-HYDROXYACYL-COA DEHYDROGENASE-RELATED"/>
    <property type="match status" value="1"/>
</dbReference>
<dbReference type="RefSeq" id="WP_034424635.1">
    <property type="nucleotide sequence ID" value="NZ_CP045798.1"/>
</dbReference>
<dbReference type="Pfam" id="PF02737">
    <property type="entry name" value="3HCDH_N"/>
    <property type="match status" value="1"/>
</dbReference>
<organism evidence="11 12">
    <name type="scientific">Thermanaerosceptrum fracticalcis</name>
    <dbReference type="NCBI Taxonomy" id="1712410"/>
    <lineage>
        <taxon>Bacteria</taxon>
        <taxon>Bacillati</taxon>
        <taxon>Bacillota</taxon>
        <taxon>Clostridia</taxon>
        <taxon>Eubacteriales</taxon>
        <taxon>Peptococcaceae</taxon>
        <taxon>Thermanaerosceptrum</taxon>
    </lineage>
</organism>
<evidence type="ECO:0000256" key="8">
    <source>
        <dbReference type="ARBA" id="ARBA00049556"/>
    </source>
</evidence>
<comment type="catalytic activity">
    <reaction evidence="8">
        <text>a (3S)-3-hydroxyacyl-CoA + NAD(+) = a 3-oxoacyl-CoA + NADH + H(+)</text>
        <dbReference type="Rhea" id="RHEA:22432"/>
        <dbReference type="ChEBI" id="CHEBI:15378"/>
        <dbReference type="ChEBI" id="CHEBI:57318"/>
        <dbReference type="ChEBI" id="CHEBI:57540"/>
        <dbReference type="ChEBI" id="CHEBI:57945"/>
        <dbReference type="ChEBI" id="CHEBI:90726"/>
        <dbReference type="EC" id="1.1.1.35"/>
    </reaction>
</comment>
<dbReference type="Gene3D" id="1.10.1040.50">
    <property type="match status" value="1"/>
</dbReference>
<dbReference type="Gene3D" id="3.90.226.10">
    <property type="entry name" value="2-enoyl-CoA Hydratase, Chain A, domain 1"/>
    <property type="match status" value="1"/>
</dbReference>
<protein>
    <submittedName>
        <fullName evidence="11">3-hydroxyacyl-CoA dehydrogenase</fullName>
    </submittedName>
</protein>
<evidence type="ECO:0000259" key="10">
    <source>
        <dbReference type="Pfam" id="PF02737"/>
    </source>
</evidence>
<name>A0A7G6DYW3_THEFR</name>
<sequence length="783" mass="86523">MNYSISRAAVLGAGVMGAGIAAHLAGAGIPVLLLDMVPSELTEKEKAQGLTLNAKEVRNRLAQSGKNRVLDEKSRAIYDKDLGAIIQVGNFEDDMHLLKEVDWIIEAVTERLDIKQKLLDQVARYRKPGTIVSSNTSGISINKMVEGFPLEFRQHFLGTHFFNPPRWMKLLEIIPCENCLPEVVEFMKTFGCKRLGKGIVVAKDTPNFIANRLGTYAYLQIIKKMLDYGYSINQIDELTGPVMGRPKSATFRTLDMVGLDTFCHVANNVVNNVDSPSEKENFAPPVFVKTMLEKGALGDKAGQGFYKRIKGEKGSETLVWDYQKEEYVPLVKESLKAVESAMKEKTLEGRINALIDGEEKENRFAWEVTKKTLLYAAQMVPDLADNFKDIDNALVWGFNWELGPFALWDAIGLEKSVGRMKTEGEAIPAWIEKMLASGRSKFYDQAEKHVAPYIVLASGKYKTLKLNNDAALLDIGDGVACLQFRSKNNTVTDLVIEMIYEAVEEVKKNYLGLVLGNQSKNFSVGANLNLIGKLAMEKKFEELGRIVENFQRANLALKYSYKPVVAAPYGMTLGGGAEITMHAHAVTAGAETYMGLVEVGVGLIPAGGGTKEMLLKSTQELAGNPQNDLLPELRRAWETIASAKVSSSAHDAVKKGYLRPSDRIVMNQDYLLDEAKDTVLFLAEGGFRPLLKKPVKVLGTSGRASLQYSIDFMHKGGFITEYDAHIAKMIAWVMTGGDVPAGVLVTEEQILELEKEAFLSLCGESKTLQRIEHMLSTGKPLRN</sequence>
<evidence type="ECO:0000313" key="12">
    <source>
        <dbReference type="Proteomes" id="UP000515847"/>
    </source>
</evidence>
<dbReference type="EMBL" id="CP045798">
    <property type="protein sequence ID" value="QNB45017.1"/>
    <property type="molecule type" value="Genomic_DNA"/>
</dbReference>
<evidence type="ECO:0000256" key="2">
    <source>
        <dbReference type="ARBA" id="ARBA00009463"/>
    </source>
</evidence>
<evidence type="ECO:0000313" key="11">
    <source>
        <dbReference type="EMBL" id="QNB45017.1"/>
    </source>
</evidence>
<dbReference type="SUPFAM" id="SSF51735">
    <property type="entry name" value="NAD(P)-binding Rossmann-fold domains"/>
    <property type="match status" value="1"/>
</dbReference>
<comment type="similarity">
    <text evidence="2">Belongs to the 3-hydroxyacyl-CoA dehydrogenase family.</text>
</comment>
<keyword evidence="4" id="KW-0442">Lipid degradation</keyword>
<dbReference type="CDD" id="cd06558">
    <property type="entry name" value="crotonase-like"/>
    <property type="match status" value="1"/>
</dbReference>
<dbReference type="InterPro" id="IPR006108">
    <property type="entry name" value="3HC_DH_C"/>
</dbReference>
<dbReference type="InterPro" id="IPR001753">
    <property type="entry name" value="Enoyl-CoA_hydra/iso"/>
</dbReference>
<dbReference type="InterPro" id="IPR006176">
    <property type="entry name" value="3-OHacyl-CoA_DH_NAD-bd"/>
</dbReference>
<dbReference type="PANTHER" id="PTHR48075">
    <property type="entry name" value="3-HYDROXYACYL-COA DEHYDROGENASE FAMILY PROTEIN"/>
    <property type="match status" value="1"/>
</dbReference>
<dbReference type="OrthoDB" id="9771883at2"/>
<dbReference type="SUPFAM" id="SSF52096">
    <property type="entry name" value="ClpP/crotonase"/>
    <property type="match status" value="1"/>
</dbReference>
<dbReference type="InterPro" id="IPR029045">
    <property type="entry name" value="ClpP/crotonase-like_dom_sf"/>
</dbReference>